<accession>A0A699I8R4</accession>
<gene>
    <name evidence="1" type="ORF">Tci_491821</name>
</gene>
<comment type="caution">
    <text evidence="1">The sequence shown here is derived from an EMBL/GenBank/DDBJ whole genome shotgun (WGS) entry which is preliminary data.</text>
</comment>
<feature type="non-terminal residue" evidence="1">
    <location>
        <position position="10"/>
    </location>
</feature>
<organism evidence="1">
    <name type="scientific">Tanacetum cinerariifolium</name>
    <name type="common">Dalmatian daisy</name>
    <name type="synonym">Chrysanthemum cinerariifolium</name>
    <dbReference type="NCBI Taxonomy" id="118510"/>
    <lineage>
        <taxon>Eukaryota</taxon>
        <taxon>Viridiplantae</taxon>
        <taxon>Streptophyta</taxon>
        <taxon>Embryophyta</taxon>
        <taxon>Tracheophyta</taxon>
        <taxon>Spermatophyta</taxon>
        <taxon>Magnoliopsida</taxon>
        <taxon>eudicotyledons</taxon>
        <taxon>Gunneridae</taxon>
        <taxon>Pentapetalae</taxon>
        <taxon>asterids</taxon>
        <taxon>campanulids</taxon>
        <taxon>Asterales</taxon>
        <taxon>Asteraceae</taxon>
        <taxon>Asteroideae</taxon>
        <taxon>Anthemideae</taxon>
        <taxon>Anthemidinae</taxon>
        <taxon>Tanacetum</taxon>
    </lineage>
</organism>
<protein>
    <submittedName>
        <fullName evidence="1">Uncharacterized protein</fullName>
    </submittedName>
</protein>
<dbReference type="EMBL" id="BKCJ010251398">
    <property type="protein sequence ID" value="GEZ19848.1"/>
    <property type="molecule type" value="Genomic_DNA"/>
</dbReference>
<reference evidence="1" key="1">
    <citation type="journal article" date="2019" name="Sci. Rep.">
        <title>Draft genome of Tanacetum cinerariifolium, the natural source of mosquito coil.</title>
        <authorList>
            <person name="Yamashiro T."/>
            <person name="Shiraishi A."/>
            <person name="Satake H."/>
            <person name="Nakayama K."/>
        </authorList>
    </citation>
    <scope>NUCLEOTIDE SEQUENCE</scope>
</reference>
<evidence type="ECO:0000313" key="1">
    <source>
        <dbReference type="EMBL" id="GEZ19848.1"/>
    </source>
</evidence>
<proteinExistence type="predicted"/>
<sequence length="10" mass="1162">MKSVQEIKAE</sequence>
<name>A0A699I8R4_TANCI</name>